<accession>A0A9K3HG28</accession>
<protein>
    <submittedName>
        <fullName evidence="1">Uncharacterized protein</fullName>
    </submittedName>
</protein>
<dbReference type="AlphaFoldDB" id="A0A9K3HG28"/>
<name>A0A9K3HG28_HELAN</name>
<keyword evidence="2" id="KW-1185">Reference proteome</keyword>
<organism evidence="1 2">
    <name type="scientific">Helianthus annuus</name>
    <name type="common">Common sunflower</name>
    <dbReference type="NCBI Taxonomy" id="4232"/>
    <lineage>
        <taxon>Eukaryota</taxon>
        <taxon>Viridiplantae</taxon>
        <taxon>Streptophyta</taxon>
        <taxon>Embryophyta</taxon>
        <taxon>Tracheophyta</taxon>
        <taxon>Spermatophyta</taxon>
        <taxon>Magnoliopsida</taxon>
        <taxon>eudicotyledons</taxon>
        <taxon>Gunneridae</taxon>
        <taxon>Pentapetalae</taxon>
        <taxon>asterids</taxon>
        <taxon>campanulids</taxon>
        <taxon>Asterales</taxon>
        <taxon>Asteraceae</taxon>
        <taxon>Asteroideae</taxon>
        <taxon>Heliantheae alliance</taxon>
        <taxon>Heliantheae</taxon>
        <taxon>Helianthus</taxon>
    </lineage>
</organism>
<dbReference type="Gramene" id="mRNA:HanXRQr2_Chr12g0538461">
    <property type="protein sequence ID" value="mRNA:HanXRQr2_Chr12g0538461"/>
    <property type="gene ID" value="HanXRQr2_Chr12g0538461"/>
</dbReference>
<reference evidence="1" key="1">
    <citation type="journal article" date="2017" name="Nature">
        <title>The sunflower genome provides insights into oil metabolism, flowering and Asterid evolution.</title>
        <authorList>
            <person name="Badouin H."/>
            <person name="Gouzy J."/>
            <person name="Grassa C.J."/>
            <person name="Murat F."/>
            <person name="Staton S.E."/>
            <person name="Cottret L."/>
            <person name="Lelandais-Briere C."/>
            <person name="Owens G.L."/>
            <person name="Carrere S."/>
            <person name="Mayjonade B."/>
            <person name="Legrand L."/>
            <person name="Gill N."/>
            <person name="Kane N.C."/>
            <person name="Bowers J.E."/>
            <person name="Hubner S."/>
            <person name="Bellec A."/>
            <person name="Berard A."/>
            <person name="Berges H."/>
            <person name="Blanchet N."/>
            <person name="Boniface M.C."/>
            <person name="Brunel D."/>
            <person name="Catrice O."/>
            <person name="Chaidir N."/>
            <person name="Claudel C."/>
            <person name="Donnadieu C."/>
            <person name="Faraut T."/>
            <person name="Fievet G."/>
            <person name="Helmstetter N."/>
            <person name="King M."/>
            <person name="Knapp S.J."/>
            <person name="Lai Z."/>
            <person name="Le Paslier M.C."/>
            <person name="Lippi Y."/>
            <person name="Lorenzon L."/>
            <person name="Mandel J.R."/>
            <person name="Marage G."/>
            <person name="Marchand G."/>
            <person name="Marquand E."/>
            <person name="Bret-Mestries E."/>
            <person name="Morien E."/>
            <person name="Nambeesan S."/>
            <person name="Nguyen T."/>
            <person name="Pegot-Espagnet P."/>
            <person name="Pouilly N."/>
            <person name="Raftis F."/>
            <person name="Sallet E."/>
            <person name="Schiex T."/>
            <person name="Thomas J."/>
            <person name="Vandecasteele C."/>
            <person name="Vares D."/>
            <person name="Vear F."/>
            <person name="Vautrin S."/>
            <person name="Crespi M."/>
            <person name="Mangin B."/>
            <person name="Burke J.M."/>
            <person name="Salse J."/>
            <person name="Munos S."/>
            <person name="Vincourt P."/>
            <person name="Rieseberg L.H."/>
            <person name="Langlade N.B."/>
        </authorList>
    </citation>
    <scope>NUCLEOTIDE SEQUENCE</scope>
    <source>
        <tissue evidence="1">Leaves</tissue>
    </source>
</reference>
<evidence type="ECO:0000313" key="1">
    <source>
        <dbReference type="EMBL" id="KAF5777669.1"/>
    </source>
</evidence>
<dbReference type="EMBL" id="MNCJ02000327">
    <property type="protein sequence ID" value="KAF5777669.1"/>
    <property type="molecule type" value="Genomic_DNA"/>
</dbReference>
<sequence>MDQVENKLEPVEQPVHRLSRFEQTSGDDLVLWTLETMVEDSGG</sequence>
<reference evidence="1" key="2">
    <citation type="submission" date="2020-06" db="EMBL/GenBank/DDBJ databases">
        <title>Helianthus annuus Genome sequencing and assembly Release 2.</title>
        <authorList>
            <person name="Gouzy J."/>
            <person name="Langlade N."/>
            <person name="Munos S."/>
        </authorList>
    </citation>
    <scope>NUCLEOTIDE SEQUENCE</scope>
    <source>
        <tissue evidence="1">Leaves</tissue>
    </source>
</reference>
<dbReference type="Proteomes" id="UP000215914">
    <property type="component" value="Unassembled WGS sequence"/>
</dbReference>
<proteinExistence type="predicted"/>
<comment type="caution">
    <text evidence="1">The sequence shown here is derived from an EMBL/GenBank/DDBJ whole genome shotgun (WGS) entry which is preliminary data.</text>
</comment>
<gene>
    <name evidence="1" type="ORF">HanXRQr2_Chr12g0538461</name>
</gene>
<evidence type="ECO:0000313" key="2">
    <source>
        <dbReference type="Proteomes" id="UP000215914"/>
    </source>
</evidence>